<dbReference type="InterPro" id="IPR002575">
    <property type="entry name" value="Aminoglycoside_PTrfase"/>
</dbReference>
<name>A0ABW6L1E9_9ACTN</name>
<organism evidence="2 3">
    <name type="scientific">Streptomyces kebangsaanensis</name>
    <dbReference type="NCBI Taxonomy" id="864058"/>
    <lineage>
        <taxon>Bacteria</taxon>
        <taxon>Bacillati</taxon>
        <taxon>Actinomycetota</taxon>
        <taxon>Actinomycetes</taxon>
        <taxon>Kitasatosporales</taxon>
        <taxon>Streptomycetaceae</taxon>
        <taxon>Streptomyces</taxon>
    </lineage>
</organism>
<dbReference type="Pfam" id="PF01636">
    <property type="entry name" value="APH"/>
    <property type="match status" value="1"/>
</dbReference>
<dbReference type="SUPFAM" id="SSF56112">
    <property type="entry name" value="Protein kinase-like (PK-like)"/>
    <property type="match status" value="1"/>
</dbReference>
<accession>A0ABW6L1E9</accession>
<dbReference type="InterPro" id="IPR011009">
    <property type="entry name" value="Kinase-like_dom_sf"/>
</dbReference>
<dbReference type="Gene3D" id="3.90.1200.10">
    <property type="match status" value="1"/>
</dbReference>
<reference evidence="2 3" key="1">
    <citation type="submission" date="2024-10" db="EMBL/GenBank/DDBJ databases">
        <title>The Natural Products Discovery Center: Release of the First 8490 Sequenced Strains for Exploring Actinobacteria Biosynthetic Diversity.</title>
        <authorList>
            <person name="Kalkreuter E."/>
            <person name="Kautsar S.A."/>
            <person name="Yang D."/>
            <person name="Bader C.D."/>
            <person name="Teijaro C.N."/>
            <person name="Fluegel L."/>
            <person name="Davis C.M."/>
            <person name="Simpson J.R."/>
            <person name="Lauterbach L."/>
            <person name="Steele A.D."/>
            <person name="Gui C."/>
            <person name="Meng S."/>
            <person name="Li G."/>
            <person name="Viehrig K."/>
            <person name="Ye F."/>
            <person name="Su P."/>
            <person name="Kiefer A.F."/>
            <person name="Nichols A."/>
            <person name="Cepeda A.J."/>
            <person name="Yan W."/>
            <person name="Fan B."/>
            <person name="Jiang Y."/>
            <person name="Adhikari A."/>
            <person name="Zheng C.-J."/>
            <person name="Schuster L."/>
            <person name="Cowan T.M."/>
            <person name="Smanski M.J."/>
            <person name="Chevrette M.G."/>
            <person name="De Carvalho L.P.S."/>
            <person name="Shen B."/>
        </authorList>
    </citation>
    <scope>NUCLEOTIDE SEQUENCE [LARGE SCALE GENOMIC DNA]</scope>
    <source>
        <strain evidence="2 3">NPDC007147</strain>
    </source>
</reference>
<comment type="caution">
    <text evidence="2">The sequence shown here is derived from an EMBL/GenBank/DDBJ whole genome shotgun (WGS) entry which is preliminary data.</text>
</comment>
<gene>
    <name evidence="2" type="ORF">ACFYNZ_31505</name>
</gene>
<protein>
    <submittedName>
        <fullName evidence="2">Phosphotransferase family protein</fullName>
    </submittedName>
</protein>
<evidence type="ECO:0000259" key="1">
    <source>
        <dbReference type="Pfam" id="PF01636"/>
    </source>
</evidence>
<feature type="domain" description="Aminoglycoside phosphotransferase" evidence="1">
    <location>
        <begin position="77"/>
        <end position="282"/>
    </location>
</feature>
<keyword evidence="3" id="KW-1185">Reference proteome</keyword>
<dbReference type="Proteomes" id="UP001601197">
    <property type="component" value="Unassembled WGS sequence"/>
</dbReference>
<evidence type="ECO:0000313" key="2">
    <source>
        <dbReference type="EMBL" id="MFE9173932.1"/>
    </source>
</evidence>
<dbReference type="EMBL" id="JBIAFJ010000042">
    <property type="protein sequence ID" value="MFE9173932.1"/>
    <property type="molecule type" value="Genomic_DNA"/>
</dbReference>
<dbReference type="RefSeq" id="WP_073948595.1">
    <property type="nucleotide sequence ID" value="NZ_JBIAFJ010000042.1"/>
</dbReference>
<evidence type="ECO:0000313" key="3">
    <source>
        <dbReference type="Proteomes" id="UP001601197"/>
    </source>
</evidence>
<proteinExistence type="predicted"/>
<sequence length="340" mass="37130">MRKLAEIEDLSGLVRDALGPGCRVVAVDRLRGGSRKGVYRVRVDGAPMTSVIVYSWAETENFWPGRNGVDNGDPFAPASGLAPFLAARRSLDGLGARVPRVLLADGSRHRCPADVAVVEDVSEDTLEALFASDPVRATAALNDLARATDAMHRHRAPEHGRVDLLEQGGTASGVSCEHLVLGRALRDLEEASDRDRRIAAADGHLRDRLHGLAALVTPRAEYGLIHGELGPDHVLVDADDHAVLIDIEGLMHFDIEWEHVFLQLRFGRRYPALSRPGLDAQRLDLYTLAMRLSLVAGPLRLLDGDYPDRAPMQKIAEHNLKEALALLPWRTGTPLPLNKG</sequence>